<comment type="similarity">
    <text evidence="10">Belongs to the protein kinase superfamily.</text>
</comment>
<evidence type="ECO:0000256" key="3">
    <source>
        <dbReference type="ARBA" id="ARBA00022679"/>
    </source>
</evidence>
<keyword evidence="14" id="KW-1185">Reference proteome</keyword>
<dbReference type="SMART" id="SM00220">
    <property type="entry name" value="S_TKc"/>
    <property type="match status" value="1"/>
</dbReference>
<dbReference type="FunFam" id="3.30.200.20:FF:000003">
    <property type="entry name" value="Non-specific serine/threonine protein kinase"/>
    <property type="match status" value="1"/>
</dbReference>
<evidence type="ECO:0000313" key="13">
    <source>
        <dbReference type="EMBL" id="KAF7275801.1"/>
    </source>
</evidence>
<dbReference type="InterPro" id="IPR008271">
    <property type="entry name" value="Ser/Thr_kinase_AS"/>
</dbReference>
<evidence type="ECO:0000256" key="9">
    <source>
        <dbReference type="PROSITE-ProRule" id="PRU10141"/>
    </source>
</evidence>
<comment type="catalytic activity">
    <reaction evidence="8">
        <text>L-seryl-[protein] + ATP = O-phospho-L-seryl-[protein] + ADP + H(+)</text>
        <dbReference type="Rhea" id="RHEA:17989"/>
        <dbReference type="Rhea" id="RHEA-COMP:9863"/>
        <dbReference type="Rhea" id="RHEA-COMP:11604"/>
        <dbReference type="ChEBI" id="CHEBI:15378"/>
        <dbReference type="ChEBI" id="CHEBI:29999"/>
        <dbReference type="ChEBI" id="CHEBI:30616"/>
        <dbReference type="ChEBI" id="CHEBI:83421"/>
        <dbReference type="ChEBI" id="CHEBI:456216"/>
        <dbReference type="EC" id="2.7.11.1"/>
    </reaction>
</comment>
<dbReference type="InterPro" id="IPR011009">
    <property type="entry name" value="Kinase-like_dom_sf"/>
</dbReference>
<feature type="binding site" evidence="9">
    <location>
        <position position="40"/>
    </location>
    <ligand>
        <name>ATP</name>
        <dbReference type="ChEBI" id="CHEBI:30616"/>
    </ligand>
</feature>
<evidence type="ECO:0000256" key="2">
    <source>
        <dbReference type="ARBA" id="ARBA00022527"/>
    </source>
</evidence>
<dbReference type="FunFam" id="1.10.510.10:FF:000271">
    <property type="entry name" value="Non-specific serine/threonine protein kinase"/>
    <property type="match status" value="1"/>
</dbReference>
<evidence type="ECO:0000256" key="4">
    <source>
        <dbReference type="ARBA" id="ARBA00022741"/>
    </source>
</evidence>
<dbReference type="PROSITE" id="PS00107">
    <property type="entry name" value="PROTEIN_KINASE_ATP"/>
    <property type="match status" value="1"/>
</dbReference>
<dbReference type="GO" id="GO:0004674">
    <property type="term" value="F:protein serine/threonine kinase activity"/>
    <property type="evidence" value="ECO:0007669"/>
    <property type="project" value="UniProtKB-KW"/>
</dbReference>
<dbReference type="PROSITE" id="PS50011">
    <property type="entry name" value="PROTEIN_KINASE_DOM"/>
    <property type="match status" value="1"/>
</dbReference>
<dbReference type="PANTHER" id="PTHR24346:SF30">
    <property type="entry name" value="MATERNAL EMBRYONIC LEUCINE ZIPPER KINASE"/>
    <property type="match status" value="1"/>
</dbReference>
<gene>
    <name evidence="13" type="ORF">GWI33_011257</name>
</gene>
<feature type="domain" description="Protein kinase" evidence="12">
    <location>
        <begin position="11"/>
        <end position="263"/>
    </location>
</feature>
<dbReference type="Proteomes" id="UP000625711">
    <property type="component" value="Unassembled WGS sequence"/>
</dbReference>
<dbReference type="GO" id="GO:0035556">
    <property type="term" value="P:intracellular signal transduction"/>
    <property type="evidence" value="ECO:0007669"/>
    <property type="project" value="TreeGrafter"/>
</dbReference>
<dbReference type="OrthoDB" id="193931at2759"/>
<keyword evidence="3" id="KW-0808">Transferase</keyword>
<keyword evidence="2 10" id="KW-0723">Serine/threonine-protein kinase</keyword>
<evidence type="ECO:0000256" key="5">
    <source>
        <dbReference type="ARBA" id="ARBA00022777"/>
    </source>
</evidence>
<dbReference type="Pfam" id="PF00069">
    <property type="entry name" value="Pkinase"/>
    <property type="match status" value="1"/>
</dbReference>
<organism evidence="13 14">
    <name type="scientific">Rhynchophorus ferrugineus</name>
    <name type="common">Red palm weevil</name>
    <name type="synonym">Curculio ferrugineus</name>
    <dbReference type="NCBI Taxonomy" id="354439"/>
    <lineage>
        <taxon>Eukaryota</taxon>
        <taxon>Metazoa</taxon>
        <taxon>Ecdysozoa</taxon>
        <taxon>Arthropoda</taxon>
        <taxon>Hexapoda</taxon>
        <taxon>Insecta</taxon>
        <taxon>Pterygota</taxon>
        <taxon>Neoptera</taxon>
        <taxon>Endopterygota</taxon>
        <taxon>Coleoptera</taxon>
        <taxon>Polyphaga</taxon>
        <taxon>Cucujiformia</taxon>
        <taxon>Curculionidae</taxon>
        <taxon>Dryophthorinae</taxon>
        <taxon>Rhynchophorus</taxon>
    </lineage>
</organism>
<protein>
    <recommendedName>
        <fullName evidence="1">non-specific serine/threonine protein kinase</fullName>
        <ecNumber evidence="1">2.7.11.1</ecNumber>
    </recommendedName>
</protein>
<dbReference type="PROSITE" id="PS00108">
    <property type="entry name" value="PROTEIN_KINASE_ST"/>
    <property type="match status" value="1"/>
</dbReference>
<dbReference type="AlphaFoldDB" id="A0A834M8K2"/>
<dbReference type="Gene3D" id="1.10.510.10">
    <property type="entry name" value="Transferase(Phosphotransferase) domain 1"/>
    <property type="match status" value="1"/>
</dbReference>
<evidence type="ECO:0000256" key="7">
    <source>
        <dbReference type="ARBA" id="ARBA00047899"/>
    </source>
</evidence>
<dbReference type="EMBL" id="JAACXV010009102">
    <property type="protein sequence ID" value="KAF7275801.1"/>
    <property type="molecule type" value="Genomic_DNA"/>
</dbReference>
<dbReference type="InterPro" id="IPR000719">
    <property type="entry name" value="Prot_kinase_dom"/>
</dbReference>
<sequence>MVRYNALKGLYDIEKTIGCGGFAKVKLATHLATGEKVAIKIMDKQMLGEDLRRVKLELEALKSFSHENICQLYQVIETSTHFFIIMEYCSGGELFDHIVEKNRLNEPESRKFFRQIVSAVAYLHSLGYAHRDLKPENVLLDKNQNLKLIDFGLCAKPQGGIENPLYTSCGSPTYAAPELILGQQYLGQEVDVWAMGVLLYALLAGSLPFDDLNIDNLYRKILNGKYEEPPFISKESLRLIRSMLQVEPKKRIKVTELLDHPWITLGVLGSVQYRPRKTSKYDSECVQVMAKFMEMDEKLIWNELSKWKFDYSTATYLLLLNRKQKDLTLRVISIPALKIAKHLEKPATPLLELPVNTTNNLNDFLTPNQKMKIRRKLGNVAISPNWSTPTPHAVIQDTSSPYGQFLDAPKRESSRKCLKRPRSPFQDEASPVYHVFEQ</sequence>
<evidence type="ECO:0000256" key="6">
    <source>
        <dbReference type="ARBA" id="ARBA00022840"/>
    </source>
</evidence>
<evidence type="ECO:0000256" key="10">
    <source>
        <dbReference type="RuleBase" id="RU000304"/>
    </source>
</evidence>
<dbReference type="SUPFAM" id="SSF56112">
    <property type="entry name" value="Protein kinase-like (PK-like)"/>
    <property type="match status" value="1"/>
</dbReference>
<dbReference type="GO" id="GO:0005524">
    <property type="term" value="F:ATP binding"/>
    <property type="evidence" value="ECO:0007669"/>
    <property type="project" value="UniProtKB-UniRule"/>
</dbReference>
<comment type="caution">
    <text evidence="13">The sequence shown here is derived from an EMBL/GenBank/DDBJ whole genome shotgun (WGS) entry which is preliminary data.</text>
</comment>
<dbReference type="GO" id="GO:0005737">
    <property type="term" value="C:cytoplasm"/>
    <property type="evidence" value="ECO:0007669"/>
    <property type="project" value="TreeGrafter"/>
</dbReference>
<keyword evidence="4 9" id="KW-0547">Nucleotide-binding</keyword>
<dbReference type="InterPro" id="IPR048637">
    <property type="entry name" value="MELK_UBA"/>
</dbReference>
<dbReference type="PANTHER" id="PTHR24346">
    <property type="entry name" value="MAP/MICROTUBULE AFFINITY-REGULATING KINASE"/>
    <property type="match status" value="1"/>
</dbReference>
<proteinExistence type="inferred from homology"/>
<evidence type="ECO:0000256" key="11">
    <source>
        <dbReference type="SAM" id="MobiDB-lite"/>
    </source>
</evidence>
<comment type="catalytic activity">
    <reaction evidence="7">
        <text>L-threonyl-[protein] + ATP = O-phospho-L-threonyl-[protein] + ADP + H(+)</text>
        <dbReference type="Rhea" id="RHEA:46608"/>
        <dbReference type="Rhea" id="RHEA-COMP:11060"/>
        <dbReference type="Rhea" id="RHEA-COMP:11605"/>
        <dbReference type="ChEBI" id="CHEBI:15378"/>
        <dbReference type="ChEBI" id="CHEBI:30013"/>
        <dbReference type="ChEBI" id="CHEBI:30616"/>
        <dbReference type="ChEBI" id="CHEBI:61977"/>
        <dbReference type="ChEBI" id="CHEBI:456216"/>
        <dbReference type="EC" id="2.7.11.1"/>
    </reaction>
</comment>
<evidence type="ECO:0000256" key="1">
    <source>
        <dbReference type="ARBA" id="ARBA00012513"/>
    </source>
</evidence>
<accession>A0A834M8K2</accession>
<evidence type="ECO:0000313" key="14">
    <source>
        <dbReference type="Proteomes" id="UP000625711"/>
    </source>
</evidence>
<dbReference type="InterPro" id="IPR017441">
    <property type="entry name" value="Protein_kinase_ATP_BS"/>
</dbReference>
<keyword evidence="5" id="KW-0418">Kinase</keyword>
<dbReference type="CDD" id="cd14341">
    <property type="entry name" value="UBA_MELK"/>
    <property type="match status" value="1"/>
</dbReference>
<dbReference type="Pfam" id="PF21594">
    <property type="entry name" value="UBA_MELK"/>
    <property type="match status" value="1"/>
</dbReference>
<dbReference type="EC" id="2.7.11.1" evidence="1"/>
<feature type="region of interest" description="Disordered" evidence="11">
    <location>
        <begin position="409"/>
        <end position="431"/>
    </location>
</feature>
<evidence type="ECO:0000256" key="8">
    <source>
        <dbReference type="ARBA" id="ARBA00048679"/>
    </source>
</evidence>
<name>A0A834M8K2_RHYFE</name>
<keyword evidence="6 9" id="KW-0067">ATP-binding</keyword>
<reference evidence="13" key="1">
    <citation type="submission" date="2020-08" db="EMBL/GenBank/DDBJ databases">
        <title>Genome sequencing and assembly of the red palm weevil Rhynchophorus ferrugineus.</title>
        <authorList>
            <person name="Dias G.B."/>
            <person name="Bergman C.M."/>
            <person name="Manee M."/>
        </authorList>
    </citation>
    <scope>NUCLEOTIDE SEQUENCE</scope>
    <source>
        <strain evidence="13">AA-2017</strain>
        <tissue evidence="13">Whole larva</tissue>
    </source>
</reference>
<evidence type="ECO:0000259" key="12">
    <source>
        <dbReference type="PROSITE" id="PS50011"/>
    </source>
</evidence>